<gene>
    <name evidence="2" type="ORF">OSB1V03_LOCUS3114</name>
</gene>
<evidence type="ECO:0000313" key="2">
    <source>
        <dbReference type="EMBL" id="CAD7622651.1"/>
    </source>
</evidence>
<dbReference type="Gene3D" id="2.40.10.10">
    <property type="entry name" value="Trypsin-like serine proteases"/>
    <property type="match status" value="2"/>
</dbReference>
<protein>
    <recommendedName>
        <fullName evidence="1">Peptidase S1 domain-containing protein</fullName>
    </recommendedName>
</protein>
<dbReference type="Pfam" id="PF00089">
    <property type="entry name" value="Trypsin"/>
    <property type="match status" value="1"/>
</dbReference>
<dbReference type="Proteomes" id="UP000759131">
    <property type="component" value="Unassembled WGS sequence"/>
</dbReference>
<reference evidence="2" key="1">
    <citation type="submission" date="2020-11" db="EMBL/GenBank/DDBJ databases">
        <authorList>
            <person name="Tran Van P."/>
        </authorList>
    </citation>
    <scope>NUCLEOTIDE SEQUENCE</scope>
</reference>
<sequence>MAGNIENGRIADPGEMPWTVYILLDKPDINIKNYQATGVILNSRWVLTAGHVVNCKKRDGTVCWSHNIRVYPGLQNVADISRVRAHTSHTYFIPENYVKHKWDAFDIGMLKLNEPIQFANGTGHRAVNGVCLPRKAVYNRYEEYAVMAGFGRLNNGGDSGGPLIQYVDGVAVLIGISRGVEPIPTAHCIVQDPNKRAWFTRVSLKIDWIIGTVANFSTP</sequence>
<feature type="domain" description="Peptidase S1" evidence="1">
    <location>
        <begin position="5"/>
        <end position="214"/>
    </location>
</feature>
<dbReference type="SMART" id="SM00020">
    <property type="entry name" value="Tryp_SPc"/>
    <property type="match status" value="1"/>
</dbReference>
<accession>A0A7R9KGS2</accession>
<organism evidence="2">
    <name type="scientific">Medioppia subpectinata</name>
    <dbReference type="NCBI Taxonomy" id="1979941"/>
    <lineage>
        <taxon>Eukaryota</taxon>
        <taxon>Metazoa</taxon>
        <taxon>Ecdysozoa</taxon>
        <taxon>Arthropoda</taxon>
        <taxon>Chelicerata</taxon>
        <taxon>Arachnida</taxon>
        <taxon>Acari</taxon>
        <taxon>Acariformes</taxon>
        <taxon>Sarcoptiformes</taxon>
        <taxon>Oribatida</taxon>
        <taxon>Brachypylina</taxon>
        <taxon>Oppioidea</taxon>
        <taxon>Oppiidae</taxon>
        <taxon>Medioppia</taxon>
    </lineage>
</organism>
<evidence type="ECO:0000259" key="1">
    <source>
        <dbReference type="PROSITE" id="PS50240"/>
    </source>
</evidence>
<dbReference type="EMBL" id="CAJPIZ010001217">
    <property type="protein sequence ID" value="CAG2103081.1"/>
    <property type="molecule type" value="Genomic_DNA"/>
</dbReference>
<evidence type="ECO:0000313" key="3">
    <source>
        <dbReference type="Proteomes" id="UP000759131"/>
    </source>
</evidence>
<dbReference type="AlphaFoldDB" id="A0A7R9KGS2"/>
<dbReference type="OrthoDB" id="6515605at2759"/>
<dbReference type="EMBL" id="OC855792">
    <property type="protein sequence ID" value="CAD7622651.1"/>
    <property type="molecule type" value="Genomic_DNA"/>
</dbReference>
<dbReference type="PROSITE" id="PS50240">
    <property type="entry name" value="TRYPSIN_DOM"/>
    <property type="match status" value="1"/>
</dbReference>
<dbReference type="GO" id="GO:0004252">
    <property type="term" value="F:serine-type endopeptidase activity"/>
    <property type="evidence" value="ECO:0007669"/>
    <property type="project" value="InterPro"/>
</dbReference>
<dbReference type="PANTHER" id="PTHR24260:SF136">
    <property type="entry name" value="GH08193P-RELATED"/>
    <property type="match status" value="1"/>
</dbReference>
<dbReference type="InterPro" id="IPR009003">
    <property type="entry name" value="Peptidase_S1_PA"/>
</dbReference>
<name>A0A7R9KGS2_9ACAR</name>
<keyword evidence="3" id="KW-1185">Reference proteome</keyword>
<dbReference type="PANTHER" id="PTHR24260">
    <property type="match status" value="1"/>
</dbReference>
<dbReference type="GO" id="GO:0006508">
    <property type="term" value="P:proteolysis"/>
    <property type="evidence" value="ECO:0007669"/>
    <property type="project" value="InterPro"/>
</dbReference>
<dbReference type="InterPro" id="IPR043504">
    <property type="entry name" value="Peptidase_S1_PA_chymotrypsin"/>
</dbReference>
<proteinExistence type="predicted"/>
<dbReference type="InterPro" id="IPR051333">
    <property type="entry name" value="CLIP_Serine_Protease"/>
</dbReference>
<dbReference type="SUPFAM" id="SSF50494">
    <property type="entry name" value="Trypsin-like serine proteases"/>
    <property type="match status" value="1"/>
</dbReference>
<dbReference type="InterPro" id="IPR001254">
    <property type="entry name" value="Trypsin_dom"/>
</dbReference>